<keyword evidence="10 12" id="KW-0739">Sodium transport</keyword>
<evidence type="ECO:0000256" key="12">
    <source>
        <dbReference type="RuleBase" id="RU000679"/>
    </source>
</evidence>
<dbReference type="Pfam" id="PF00858">
    <property type="entry name" value="ASC"/>
    <property type="match status" value="1"/>
</dbReference>
<protein>
    <submittedName>
        <fullName evidence="14">Uncharacterized protein</fullName>
    </submittedName>
</protein>
<evidence type="ECO:0000256" key="10">
    <source>
        <dbReference type="ARBA" id="ARBA00023201"/>
    </source>
</evidence>
<evidence type="ECO:0000256" key="4">
    <source>
        <dbReference type="ARBA" id="ARBA00022461"/>
    </source>
</evidence>
<evidence type="ECO:0000313" key="14">
    <source>
        <dbReference type="EMBL" id="GBM69872.1"/>
    </source>
</evidence>
<dbReference type="AlphaFoldDB" id="A0A4Y2HXA6"/>
<name>A0A4Y2HXA6_ARAVE</name>
<evidence type="ECO:0000256" key="2">
    <source>
        <dbReference type="ARBA" id="ARBA00007193"/>
    </source>
</evidence>
<evidence type="ECO:0000256" key="6">
    <source>
        <dbReference type="ARBA" id="ARBA00022989"/>
    </source>
</evidence>
<evidence type="ECO:0000256" key="8">
    <source>
        <dbReference type="ARBA" id="ARBA00023065"/>
    </source>
</evidence>
<feature type="transmembrane region" description="Helical" evidence="13">
    <location>
        <begin position="74"/>
        <end position="92"/>
    </location>
</feature>
<dbReference type="EMBL" id="BGPR01002218">
    <property type="protein sequence ID" value="GBM69872.1"/>
    <property type="molecule type" value="Genomic_DNA"/>
</dbReference>
<dbReference type="InterPro" id="IPR001873">
    <property type="entry name" value="ENaC"/>
</dbReference>
<evidence type="ECO:0000256" key="11">
    <source>
        <dbReference type="ARBA" id="ARBA00023303"/>
    </source>
</evidence>
<evidence type="ECO:0000256" key="7">
    <source>
        <dbReference type="ARBA" id="ARBA00023053"/>
    </source>
</evidence>
<sequence length="131" mass="15268">MCGAISQATTVIEQQHPSIDISCRAKQEYRQTLILKNRSCSPPRSCEQSPAAEEVSLRIEDDETLNKKMSIPKMIWQLLKIFLFVACSTFYLRQSMEFYNRYCEYPTTTSMEVVNPEYYKMPAVTICFRNL</sequence>
<organism evidence="14 15">
    <name type="scientific">Araneus ventricosus</name>
    <name type="common">Orbweaver spider</name>
    <name type="synonym">Epeira ventricosa</name>
    <dbReference type="NCBI Taxonomy" id="182803"/>
    <lineage>
        <taxon>Eukaryota</taxon>
        <taxon>Metazoa</taxon>
        <taxon>Ecdysozoa</taxon>
        <taxon>Arthropoda</taxon>
        <taxon>Chelicerata</taxon>
        <taxon>Arachnida</taxon>
        <taxon>Araneae</taxon>
        <taxon>Araneomorphae</taxon>
        <taxon>Entelegynae</taxon>
        <taxon>Araneoidea</taxon>
        <taxon>Araneidae</taxon>
        <taxon>Araneus</taxon>
    </lineage>
</organism>
<accession>A0A4Y2HXA6</accession>
<keyword evidence="9 13" id="KW-0472">Membrane</keyword>
<comment type="similarity">
    <text evidence="2 12">Belongs to the amiloride-sensitive sodium channel (TC 1.A.6) family.</text>
</comment>
<comment type="caution">
    <text evidence="14">The sequence shown here is derived from an EMBL/GenBank/DDBJ whole genome shotgun (WGS) entry which is preliminary data.</text>
</comment>
<evidence type="ECO:0000256" key="3">
    <source>
        <dbReference type="ARBA" id="ARBA00022448"/>
    </source>
</evidence>
<keyword evidence="8 12" id="KW-0406">Ion transport</keyword>
<keyword evidence="15" id="KW-1185">Reference proteome</keyword>
<proteinExistence type="inferred from homology"/>
<evidence type="ECO:0000256" key="1">
    <source>
        <dbReference type="ARBA" id="ARBA00004141"/>
    </source>
</evidence>
<keyword evidence="3 12" id="KW-0813">Transport</keyword>
<keyword evidence="6 13" id="KW-1133">Transmembrane helix</keyword>
<gene>
    <name evidence="14" type="ORF">AVEN_154509_1</name>
</gene>
<evidence type="ECO:0000256" key="13">
    <source>
        <dbReference type="SAM" id="Phobius"/>
    </source>
</evidence>
<keyword evidence="4 12" id="KW-0894">Sodium channel</keyword>
<keyword evidence="5 12" id="KW-0812">Transmembrane</keyword>
<reference evidence="14 15" key="1">
    <citation type="journal article" date="2019" name="Sci. Rep.">
        <title>Orb-weaving spider Araneus ventricosus genome elucidates the spidroin gene catalogue.</title>
        <authorList>
            <person name="Kono N."/>
            <person name="Nakamura H."/>
            <person name="Ohtoshi R."/>
            <person name="Moran D.A.P."/>
            <person name="Shinohara A."/>
            <person name="Yoshida Y."/>
            <person name="Fujiwara M."/>
            <person name="Mori M."/>
            <person name="Tomita M."/>
            <person name="Arakawa K."/>
        </authorList>
    </citation>
    <scope>NUCLEOTIDE SEQUENCE [LARGE SCALE GENOMIC DNA]</scope>
</reference>
<evidence type="ECO:0000313" key="15">
    <source>
        <dbReference type="Proteomes" id="UP000499080"/>
    </source>
</evidence>
<keyword evidence="7" id="KW-0915">Sodium</keyword>
<dbReference type="GO" id="GO:0005272">
    <property type="term" value="F:sodium channel activity"/>
    <property type="evidence" value="ECO:0007669"/>
    <property type="project" value="UniProtKB-KW"/>
</dbReference>
<dbReference type="Proteomes" id="UP000499080">
    <property type="component" value="Unassembled WGS sequence"/>
</dbReference>
<evidence type="ECO:0000256" key="5">
    <source>
        <dbReference type="ARBA" id="ARBA00022692"/>
    </source>
</evidence>
<comment type="subcellular location">
    <subcellularLocation>
        <location evidence="1">Membrane</location>
        <topology evidence="1">Multi-pass membrane protein</topology>
    </subcellularLocation>
</comment>
<evidence type="ECO:0000256" key="9">
    <source>
        <dbReference type="ARBA" id="ARBA00023136"/>
    </source>
</evidence>
<dbReference type="GO" id="GO:0016020">
    <property type="term" value="C:membrane"/>
    <property type="evidence" value="ECO:0007669"/>
    <property type="project" value="UniProtKB-SubCell"/>
</dbReference>
<keyword evidence="11 12" id="KW-0407">Ion channel</keyword>